<dbReference type="Proteomes" id="UP000887577">
    <property type="component" value="Unplaced"/>
</dbReference>
<evidence type="ECO:0000256" key="1">
    <source>
        <dbReference type="SAM" id="MobiDB-lite"/>
    </source>
</evidence>
<protein>
    <submittedName>
        <fullName evidence="3">Uncharacterized protein</fullName>
    </submittedName>
</protein>
<feature type="region of interest" description="Disordered" evidence="1">
    <location>
        <begin position="1"/>
        <end position="45"/>
    </location>
</feature>
<proteinExistence type="predicted"/>
<accession>A0A914YLK9</accession>
<organism evidence="2 3">
    <name type="scientific">Panagrolaimus superbus</name>
    <dbReference type="NCBI Taxonomy" id="310955"/>
    <lineage>
        <taxon>Eukaryota</taxon>
        <taxon>Metazoa</taxon>
        <taxon>Ecdysozoa</taxon>
        <taxon>Nematoda</taxon>
        <taxon>Chromadorea</taxon>
        <taxon>Rhabditida</taxon>
        <taxon>Tylenchina</taxon>
        <taxon>Panagrolaimomorpha</taxon>
        <taxon>Panagrolaimoidea</taxon>
        <taxon>Panagrolaimidae</taxon>
        <taxon>Panagrolaimus</taxon>
    </lineage>
</organism>
<sequence length="75" mass="8543">MAKSRADKRPAELKDDPTTEPRVLENDYEKHQQDDSGKFFGIPPMKLTPATPTTDGDFVIGIFLPDRIKMYFTIV</sequence>
<evidence type="ECO:0000313" key="2">
    <source>
        <dbReference type="Proteomes" id="UP000887577"/>
    </source>
</evidence>
<reference evidence="3" key="1">
    <citation type="submission" date="2022-11" db="UniProtKB">
        <authorList>
            <consortium name="WormBaseParasite"/>
        </authorList>
    </citation>
    <scope>IDENTIFICATION</scope>
</reference>
<name>A0A914YLK9_9BILA</name>
<dbReference type="WBParaSite" id="PSU_v2.g21219.t1">
    <property type="protein sequence ID" value="PSU_v2.g21219.t1"/>
    <property type="gene ID" value="PSU_v2.g21219"/>
</dbReference>
<evidence type="ECO:0000313" key="3">
    <source>
        <dbReference type="WBParaSite" id="PSU_v2.g21219.t1"/>
    </source>
</evidence>
<feature type="compositionally biased region" description="Basic and acidic residues" evidence="1">
    <location>
        <begin position="1"/>
        <end position="37"/>
    </location>
</feature>
<keyword evidence="2" id="KW-1185">Reference proteome</keyword>
<dbReference type="AlphaFoldDB" id="A0A914YLK9"/>